<gene>
    <name evidence="3" type="ORF">SAMN02745219_00854</name>
</gene>
<dbReference type="RefSeq" id="WP_072867524.1">
    <property type="nucleotide sequence ID" value="NZ_FQZM01000009.1"/>
</dbReference>
<keyword evidence="1" id="KW-1133">Transmembrane helix</keyword>
<accession>A0A1M6D7L3</accession>
<feature type="domain" description="Prepilin type IV endopeptidase peptidase" evidence="2">
    <location>
        <begin position="7"/>
        <end position="108"/>
    </location>
</feature>
<feature type="transmembrane region" description="Helical" evidence="1">
    <location>
        <begin position="156"/>
        <end position="177"/>
    </location>
</feature>
<dbReference type="GO" id="GO:0016020">
    <property type="term" value="C:membrane"/>
    <property type="evidence" value="ECO:0007669"/>
    <property type="project" value="InterPro"/>
</dbReference>
<evidence type="ECO:0000313" key="3">
    <source>
        <dbReference type="EMBL" id="SHI69226.1"/>
    </source>
</evidence>
<evidence type="ECO:0000259" key="2">
    <source>
        <dbReference type="Pfam" id="PF01478"/>
    </source>
</evidence>
<dbReference type="Proteomes" id="UP000184529">
    <property type="component" value="Unassembled WGS sequence"/>
</dbReference>
<proteinExistence type="predicted"/>
<dbReference type="OrthoDB" id="5508079at2"/>
<evidence type="ECO:0000256" key="1">
    <source>
        <dbReference type="SAM" id="Phobius"/>
    </source>
</evidence>
<name>A0A1M6D7L3_9FIRM</name>
<sequence length="182" mass="18927">MSILDAVLAAFLCCSVYTDLRWRRIPNALVAAFMGAGFILRLAGGGPAGLLEGCLGLVIGALLLLIPFWAGGVGAGDVKMLAMIGLYKGAHFATWTFLAGALAGGVLAALFLLGRRHLVSSLRCVGRHLWLAWALGKLSLALVPPPGGEDLPAVPYALAIFCGATVVFILEVSGHALPALHW</sequence>
<dbReference type="GO" id="GO:0004190">
    <property type="term" value="F:aspartic-type endopeptidase activity"/>
    <property type="evidence" value="ECO:0007669"/>
    <property type="project" value="InterPro"/>
</dbReference>
<feature type="transmembrane region" description="Helical" evidence="1">
    <location>
        <begin position="50"/>
        <end position="70"/>
    </location>
</feature>
<feature type="transmembrane region" description="Helical" evidence="1">
    <location>
        <begin position="90"/>
        <end position="113"/>
    </location>
</feature>
<protein>
    <submittedName>
        <fullName evidence="3">Prepilin peptidase CpaA</fullName>
    </submittedName>
</protein>
<dbReference type="Gene3D" id="1.20.120.1220">
    <property type="match status" value="1"/>
</dbReference>
<feature type="transmembrane region" description="Helical" evidence="1">
    <location>
        <begin position="25"/>
        <end position="43"/>
    </location>
</feature>
<dbReference type="AlphaFoldDB" id="A0A1M6D7L3"/>
<dbReference type="EMBL" id="FQZM01000009">
    <property type="protein sequence ID" value="SHI69226.1"/>
    <property type="molecule type" value="Genomic_DNA"/>
</dbReference>
<keyword evidence="1" id="KW-0812">Transmembrane</keyword>
<evidence type="ECO:0000313" key="4">
    <source>
        <dbReference type="Proteomes" id="UP000184529"/>
    </source>
</evidence>
<dbReference type="STRING" id="1121432.SAMN02745219_00854"/>
<keyword evidence="4" id="KW-1185">Reference proteome</keyword>
<reference evidence="4" key="1">
    <citation type="submission" date="2016-11" db="EMBL/GenBank/DDBJ databases">
        <authorList>
            <person name="Varghese N."/>
            <person name="Submissions S."/>
        </authorList>
    </citation>
    <scope>NUCLEOTIDE SEQUENCE [LARGE SCALE GENOMIC DNA]</scope>
    <source>
        <strain evidence="4">DSM 16057</strain>
    </source>
</reference>
<dbReference type="Pfam" id="PF01478">
    <property type="entry name" value="Peptidase_A24"/>
    <property type="match status" value="1"/>
</dbReference>
<keyword evidence="1" id="KW-0472">Membrane</keyword>
<organism evidence="3 4">
    <name type="scientific">Desulfofundulus thermosubterraneus DSM 16057</name>
    <dbReference type="NCBI Taxonomy" id="1121432"/>
    <lineage>
        <taxon>Bacteria</taxon>
        <taxon>Bacillati</taxon>
        <taxon>Bacillota</taxon>
        <taxon>Clostridia</taxon>
        <taxon>Eubacteriales</taxon>
        <taxon>Peptococcaceae</taxon>
        <taxon>Desulfofundulus</taxon>
    </lineage>
</organism>
<dbReference type="InterPro" id="IPR000045">
    <property type="entry name" value="Prepilin_IV_endopep_pep"/>
</dbReference>
<feature type="transmembrane region" description="Helical" evidence="1">
    <location>
        <begin position="125"/>
        <end position="144"/>
    </location>
</feature>